<dbReference type="EMBL" id="MT144009">
    <property type="protein sequence ID" value="QJA46396.1"/>
    <property type="molecule type" value="Genomic_DNA"/>
</dbReference>
<dbReference type="EMBL" id="MT141564">
    <property type="protein sequence ID" value="QJA66984.1"/>
    <property type="molecule type" value="Genomic_DNA"/>
</dbReference>
<reference evidence="1" key="1">
    <citation type="submission" date="2020-03" db="EMBL/GenBank/DDBJ databases">
        <title>The deep terrestrial virosphere.</title>
        <authorList>
            <person name="Holmfeldt K."/>
            <person name="Nilsson E."/>
            <person name="Simone D."/>
            <person name="Lopez-Fernandez M."/>
            <person name="Wu X."/>
            <person name="de Brujin I."/>
            <person name="Lundin D."/>
            <person name="Andersson A."/>
            <person name="Bertilsson S."/>
            <person name="Dopson M."/>
        </authorList>
    </citation>
    <scope>NUCLEOTIDE SEQUENCE</scope>
    <source>
        <strain evidence="3">MM415A00187</strain>
        <strain evidence="2">MM415B00313</strain>
        <strain evidence="1">TM448A00409</strain>
    </source>
</reference>
<organism evidence="1">
    <name type="scientific">viral metagenome</name>
    <dbReference type="NCBI Taxonomy" id="1070528"/>
    <lineage>
        <taxon>unclassified sequences</taxon>
        <taxon>metagenomes</taxon>
        <taxon>organismal metagenomes</taxon>
    </lineage>
</organism>
<evidence type="ECO:0000313" key="3">
    <source>
        <dbReference type="EMBL" id="QJA84497.1"/>
    </source>
</evidence>
<evidence type="ECO:0000313" key="2">
    <source>
        <dbReference type="EMBL" id="QJA66984.1"/>
    </source>
</evidence>
<name>A0A6H1ZEP9_9ZZZZ</name>
<dbReference type="AlphaFoldDB" id="A0A6H1ZEP9"/>
<sequence>MRRLTVKEEIELNSIWRIKDKKIAVEKLVAKYGIEKEDAISLYYKEPPRRWLEELLNKN</sequence>
<gene>
    <name evidence="3" type="ORF">MM415A00187_0032</name>
    <name evidence="2" type="ORF">MM415B00313_0032</name>
    <name evidence="1" type="ORF">TM448A00409_0032</name>
</gene>
<evidence type="ECO:0000313" key="1">
    <source>
        <dbReference type="EMBL" id="QJA46396.1"/>
    </source>
</evidence>
<proteinExistence type="predicted"/>
<dbReference type="EMBL" id="MT142530">
    <property type="protein sequence ID" value="QJA84497.1"/>
    <property type="molecule type" value="Genomic_DNA"/>
</dbReference>
<accession>A0A6H1ZEP9</accession>
<protein>
    <submittedName>
        <fullName evidence="1">Uncharacterized protein</fullName>
    </submittedName>
</protein>